<keyword evidence="2" id="KW-1003">Cell membrane</keyword>
<feature type="transmembrane region" description="Helical" evidence="12">
    <location>
        <begin position="80"/>
        <end position="98"/>
    </location>
</feature>
<dbReference type="SMART" id="SM01381">
    <property type="entry name" value="7TM_GPCR_Srsx"/>
    <property type="match status" value="1"/>
</dbReference>
<dbReference type="AlphaFoldDB" id="A0AAJ7T8G6"/>
<gene>
    <name evidence="15" type="primary">LOC116943525</name>
</gene>
<keyword evidence="3 10" id="KW-0812">Transmembrane</keyword>
<evidence type="ECO:0000313" key="15">
    <source>
        <dbReference type="RefSeq" id="XP_032812325.1"/>
    </source>
</evidence>
<feature type="domain" description="G-protein coupled receptors family 1 profile" evidence="13">
    <location>
        <begin position="60"/>
        <end position="312"/>
    </location>
</feature>
<keyword evidence="5 10" id="KW-0297">G-protein coupled receptor</keyword>
<dbReference type="InterPro" id="IPR017452">
    <property type="entry name" value="GPCR_Rhodpsn_7TM"/>
</dbReference>
<keyword evidence="6 12" id="KW-0472">Membrane</keyword>
<dbReference type="RefSeq" id="XP_032812325.1">
    <property type="nucleotide sequence ID" value="XM_032956434.1"/>
</dbReference>
<dbReference type="PROSITE" id="PS00237">
    <property type="entry name" value="G_PROTEIN_RECEP_F1_1"/>
    <property type="match status" value="1"/>
</dbReference>
<feature type="transmembrane region" description="Helical" evidence="12">
    <location>
        <begin position="252"/>
        <end position="279"/>
    </location>
</feature>
<dbReference type="Pfam" id="PF00001">
    <property type="entry name" value="7tm_1"/>
    <property type="match status" value="1"/>
</dbReference>
<evidence type="ECO:0000256" key="7">
    <source>
        <dbReference type="ARBA" id="ARBA00023157"/>
    </source>
</evidence>
<comment type="subcellular location">
    <subcellularLocation>
        <location evidence="1">Cell membrane</location>
        <topology evidence="1">Multi-pass membrane protein</topology>
    </subcellularLocation>
</comment>
<dbReference type="Proteomes" id="UP001318040">
    <property type="component" value="Chromosome 18"/>
</dbReference>
<evidence type="ECO:0000256" key="3">
    <source>
        <dbReference type="ARBA" id="ARBA00022692"/>
    </source>
</evidence>
<feature type="region of interest" description="Disordered" evidence="11">
    <location>
        <begin position="350"/>
        <end position="390"/>
    </location>
</feature>
<dbReference type="GO" id="GO:0005886">
    <property type="term" value="C:plasma membrane"/>
    <property type="evidence" value="ECO:0007669"/>
    <property type="project" value="UniProtKB-SubCell"/>
</dbReference>
<keyword evidence="14" id="KW-1185">Reference proteome</keyword>
<evidence type="ECO:0000256" key="8">
    <source>
        <dbReference type="ARBA" id="ARBA00023170"/>
    </source>
</evidence>
<sequence length="390" mass="43269">MSAQTRVLDAAAAAVGAAHTMLPPAARGSGSEEEGGERPPWLGPLLASVLISTIVVDICGNLLVIVSVLRNRKLRNVGNVFVVSLAVADLLVAVYPYPLVVQAIVHDGWTMGDLHCQISGFFMGLSVIGSVFNIMAIALNRYCYICHSFYYDRLYGTRKTLAYVSGVWLLTLTAILPNLFVGSLQYDARVYSCTFSQSVSTAYTVSVVFFHFLLPIGVVVFCYLRIWVLVIQVRRRARNDARLGLTVADYRNFLTMFVVFVLFAVCWGPLNVIGLVVTLSSFRSAPMQVPGWLFVASYFLAYFNSCLNAVVYGLLNHNFRREYKRILLVVCTPWQCFFLKDASNESNEDLKSKSAAAGNKTQVQRNSAENKKEIHSDSSRNKGQVETDSF</sequence>
<keyword evidence="7" id="KW-1015">Disulfide bond</keyword>
<feature type="transmembrane region" description="Helical" evidence="12">
    <location>
        <begin position="118"/>
        <end position="139"/>
    </location>
</feature>
<feature type="compositionally biased region" description="Basic and acidic residues" evidence="11">
    <location>
        <begin position="368"/>
        <end position="390"/>
    </location>
</feature>
<evidence type="ECO:0000256" key="6">
    <source>
        <dbReference type="ARBA" id="ARBA00023136"/>
    </source>
</evidence>
<dbReference type="PROSITE" id="PS50262">
    <property type="entry name" value="G_PROTEIN_RECEP_F1_2"/>
    <property type="match status" value="1"/>
</dbReference>
<name>A0AAJ7T8G6_PETMA</name>
<dbReference type="SUPFAM" id="SSF81321">
    <property type="entry name" value="Family A G protein-coupled receptor-like"/>
    <property type="match status" value="1"/>
</dbReference>
<dbReference type="GO" id="GO:0008502">
    <property type="term" value="F:melatonin receptor activity"/>
    <property type="evidence" value="ECO:0007669"/>
    <property type="project" value="InterPro"/>
</dbReference>
<evidence type="ECO:0000313" key="14">
    <source>
        <dbReference type="Proteomes" id="UP001318040"/>
    </source>
</evidence>
<evidence type="ECO:0000256" key="12">
    <source>
        <dbReference type="SAM" id="Phobius"/>
    </source>
</evidence>
<accession>A0AAJ7T8G6</accession>
<dbReference type="InterPro" id="IPR000025">
    <property type="entry name" value="Melatonin_rcpt"/>
</dbReference>
<organism evidence="14 15">
    <name type="scientific">Petromyzon marinus</name>
    <name type="common">Sea lamprey</name>
    <dbReference type="NCBI Taxonomy" id="7757"/>
    <lineage>
        <taxon>Eukaryota</taxon>
        <taxon>Metazoa</taxon>
        <taxon>Chordata</taxon>
        <taxon>Craniata</taxon>
        <taxon>Vertebrata</taxon>
        <taxon>Cyclostomata</taxon>
        <taxon>Hyperoartia</taxon>
        <taxon>Petromyzontiformes</taxon>
        <taxon>Petromyzontidae</taxon>
        <taxon>Petromyzon</taxon>
    </lineage>
</organism>
<comment type="similarity">
    <text evidence="10">Belongs to the G-protein coupled receptor 1 family.</text>
</comment>
<keyword evidence="9 10" id="KW-0807">Transducer</keyword>
<evidence type="ECO:0000256" key="1">
    <source>
        <dbReference type="ARBA" id="ARBA00004651"/>
    </source>
</evidence>
<feature type="transmembrane region" description="Helical" evidence="12">
    <location>
        <begin position="44"/>
        <end position="68"/>
    </location>
</feature>
<evidence type="ECO:0000256" key="9">
    <source>
        <dbReference type="ARBA" id="ARBA00023224"/>
    </source>
</evidence>
<dbReference type="FunFam" id="1.20.1070.10:FF:000056">
    <property type="entry name" value="Melatonin receptor type 1A"/>
    <property type="match status" value="1"/>
</dbReference>
<proteinExistence type="inferred from homology"/>
<protein>
    <submittedName>
        <fullName evidence="15">Melatonin receptor type 1A-A-like</fullName>
    </submittedName>
</protein>
<evidence type="ECO:0000256" key="11">
    <source>
        <dbReference type="SAM" id="MobiDB-lite"/>
    </source>
</evidence>
<evidence type="ECO:0000259" key="13">
    <source>
        <dbReference type="PROSITE" id="PS50262"/>
    </source>
</evidence>
<dbReference type="PANTHER" id="PTHR24228">
    <property type="entry name" value="B2 BRADYKININ RECEPTOR/ANGIOTENSIN II RECEPTOR"/>
    <property type="match status" value="1"/>
</dbReference>
<dbReference type="PANTHER" id="PTHR24228:SF72">
    <property type="entry name" value="G-PROTEIN COUPLED RECEPTORS FAMILY 1 PROFILE DOMAIN-CONTAINING PROTEIN"/>
    <property type="match status" value="1"/>
</dbReference>
<keyword evidence="4 12" id="KW-1133">Transmembrane helix</keyword>
<evidence type="ECO:0000256" key="2">
    <source>
        <dbReference type="ARBA" id="ARBA00022475"/>
    </source>
</evidence>
<keyword evidence="8 10" id="KW-0675">Receptor</keyword>
<dbReference type="PRINTS" id="PR00237">
    <property type="entry name" value="GPCRRHODOPSN"/>
</dbReference>
<evidence type="ECO:0000256" key="4">
    <source>
        <dbReference type="ARBA" id="ARBA00022989"/>
    </source>
</evidence>
<reference evidence="15" key="1">
    <citation type="submission" date="2025-08" db="UniProtKB">
        <authorList>
            <consortium name="RefSeq"/>
        </authorList>
    </citation>
    <scope>IDENTIFICATION</scope>
    <source>
        <tissue evidence="15">Sperm</tissue>
    </source>
</reference>
<feature type="transmembrane region" description="Helical" evidence="12">
    <location>
        <begin position="160"/>
        <end position="181"/>
    </location>
</feature>
<evidence type="ECO:0000256" key="10">
    <source>
        <dbReference type="RuleBase" id="RU000688"/>
    </source>
</evidence>
<feature type="transmembrane region" description="Helical" evidence="12">
    <location>
        <begin position="291"/>
        <end position="315"/>
    </location>
</feature>
<dbReference type="InterPro" id="IPR000276">
    <property type="entry name" value="GPCR_Rhodpsn"/>
</dbReference>
<dbReference type="PRINTS" id="PR00857">
    <property type="entry name" value="MELATONINR"/>
</dbReference>
<evidence type="ECO:0000256" key="5">
    <source>
        <dbReference type="ARBA" id="ARBA00023040"/>
    </source>
</evidence>
<feature type="transmembrane region" description="Helical" evidence="12">
    <location>
        <begin position="201"/>
        <end position="231"/>
    </location>
</feature>
<dbReference type="Gene3D" id="1.20.1070.10">
    <property type="entry name" value="Rhodopsin 7-helix transmembrane proteins"/>
    <property type="match status" value="1"/>
</dbReference>
<dbReference type="KEGG" id="pmrn:116943525"/>